<evidence type="ECO:0000313" key="2">
    <source>
        <dbReference type="EMBL" id="MDH1238441.1"/>
    </source>
</evidence>
<dbReference type="Proteomes" id="UP001158500">
    <property type="component" value="Unassembled WGS sequence"/>
</dbReference>
<reference evidence="2" key="1">
    <citation type="submission" date="2022-09" db="EMBL/GenBank/DDBJ databases">
        <title>Intensive care unit water sources are persistently colonized with multi-drug resistant bacteria and are the site of extensive horizontal gene transfer of antibiotic resistance genes.</title>
        <authorList>
            <person name="Diorio-Toth L."/>
        </authorList>
    </citation>
    <scope>NUCLEOTIDE SEQUENCE</scope>
    <source>
        <strain evidence="2">GD03947</strain>
    </source>
</reference>
<gene>
    <name evidence="2" type="ORF">N5C32_20640</name>
</gene>
<protein>
    <submittedName>
        <fullName evidence="2">DUF5710 domain-containing protein</fullName>
    </submittedName>
</protein>
<evidence type="ECO:0000259" key="1">
    <source>
        <dbReference type="Pfam" id="PF18974"/>
    </source>
</evidence>
<evidence type="ECO:0000313" key="3">
    <source>
        <dbReference type="Proteomes" id="UP001158500"/>
    </source>
</evidence>
<dbReference type="InterPro" id="IPR043764">
    <property type="entry name" value="DUF5710"/>
</dbReference>
<comment type="caution">
    <text evidence="2">The sequence shown here is derived from an EMBL/GenBank/DDBJ whole genome shotgun (WGS) entry which is preliminary data.</text>
</comment>
<dbReference type="EMBL" id="JAOCAE010000021">
    <property type="protein sequence ID" value="MDH1238441.1"/>
    <property type="molecule type" value="Genomic_DNA"/>
</dbReference>
<dbReference type="RefSeq" id="WP_081104886.1">
    <property type="nucleotide sequence ID" value="NZ_JAOCAE010000021.1"/>
</dbReference>
<dbReference type="Pfam" id="PF18974">
    <property type="entry name" value="DUF5710"/>
    <property type="match status" value="1"/>
</dbReference>
<accession>A0AA42PBR0</accession>
<name>A0AA42PBR0_STUST</name>
<dbReference type="AlphaFoldDB" id="A0AA42PBR0"/>
<feature type="domain" description="DUF5710" evidence="1">
    <location>
        <begin position="3"/>
        <end position="40"/>
    </location>
</feature>
<organism evidence="2 3">
    <name type="scientific">Stutzerimonas stutzeri</name>
    <name type="common">Pseudomonas stutzeri</name>
    <dbReference type="NCBI Taxonomy" id="316"/>
    <lineage>
        <taxon>Bacteria</taxon>
        <taxon>Pseudomonadati</taxon>
        <taxon>Pseudomonadota</taxon>
        <taxon>Gammaproteobacteria</taxon>
        <taxon>Pseudomonadales</taxon>
        <taxon>Pseudomonadaceae</taxon>
        <taxon>Stutzerimonas</taxon>
    </lineage>
</organism>
<sequence length="59" mass="6491">MARVDLKVPFAEKDEAKALGARWDPQAKVWYVPEGNETAPTLRQPLSEAVHGDGALWAC</sequence>
<proteinExistence type="predicted"/>